<dbReference type="PANTHER" id="PTHR30231">
    <property type="entry name" value="DNA POLYMERASE III SUBUNIT EPSILON"/>
    <property type="match status" value="1"/>
</dbReference>
<dbReference type="InterPro" id="IPR012337">
    <property type="entry name" value="RNaseH-like_sf"/>
</dbReference>
<keyword evidence="2" id="KW-0378">Hydrolase</keyword>
<dbReference type="Pfam" id="PF00929">
    <property type="entry name" value="RNase_T"/>
    <property type="match status" value="1"/>
</dbReference>
<gene>
    <name evidence="5" type="ORF">CRV07_12120</name>
</gene>
<evidence type="ECO:0000256" key="2">
    <source>
        <dbReference type="ARBA" id="ARBA00022801"/>
    </source>
</evidence>
<name>A0A4Q1ARM4_9BACT</name>
<dbReference type="EMBL" id="PDKK01000012">
    <property type="protein sequence ID" value="RXK03420.1"/>
    <property type="molecule type" value="Genomic_DNA"/>
</dbReference>
<dbReference type="GO" id="GO:0003676">
    <property type="term" value="F:nucleic acid binding"/>
    <property type="evidence" value="ECO:0007669"/>
    <property type="project" value="InterPro"/>
</dbReference>
<dbReference type="OrthoDB" id="9804290at2"/>
<accession>A0A4Q1ARM4</accession>
<dbReference type="RefSeq" id="WP_129087917.1">
    <property type="nucleotide sequence ID" value="NZ_CP053836.1"/>
</dbReference>
<dbReference type="GO" id="GO:0006259">
    <property type="term" value="P:DNA metabolic process"/>
    <property type="evidence" value="ECO:0007669"/>
    <property type="project" value="UniProtKB-ARBA"/>
</dbReference>
<dbReference type="PANTHER" id="PTHR30231:SF4">
    <property type="entry name" value="PROTEIN NEN2"/>
    <property type="match status" value="1"/>
</dbReference>
<dbReference type="InterPro" id="IPR036397">
    <property type="entry name" value="RNaseH_sf"/>
</dbReference>
<evidence type="ECO:0000256" key="3">
    <source>
        <dbReference type="ARBA" id="ARBA00022839"/>
    </source>
</evidence>
<dbReference type="InterPro" id="IPR046768">
    <property type="entry name" value="ExoX-like_C"/>
</dbReference>
<evidence type="ECO:0000259" key="4">
    <source>
        <dbReference type="SMART" id="SM00479"/>
    </source>
</evidence>
<reference evidence="5 6" key="1">
    <citation type="submission" date="2017-10" db="EMBL/GenBank/DDBJ databases">
        <title>Genomics of the genus Arcobacter.</title>
        <authorList>
            <person name="Perez-Cataluna A."/>
            <person name="Figueras M.J."/>
        </authorList>
    </citation>
    <scope>NUCLEOTIDE SEQUENCE [LARGE SCALE GENOMIC DNA]</scope>
    <source>
        <strain evidence="5 6">CECT 8441</strain>
    </source>
</reference>
<dbReference type="Proteomes" id="UP000289758">
    <property type="component" value="Unassembled WGS sequence"/>
</dbReference>
<protein>
    <submittedName>
        <fullName evidence="5">DNA polymerase III subunit epsilon</fullName>
    </submittedName>
</protein>
<feature type="domain" description="Exonuclease" evidence="4">
    <location>
        <begin position="3"/>
        <end position="178"/>
    </location>
</feature>
<comment type="caution">
    <text evidence="5">The sequence shown here is derived from an EMBL/GenBank/DDBJ whole genome shotgun (WGS) entry which is preliminary data.</text>
</comment>
<evidence type="ECO:0000313" key="6">
    <source>
        <dbReference type="Proteomes" id="UP000289758"/>
    </source>
</evidence>
<evidence type="ECO:0000256" key="1">
    <source>
        <dbReference type="ARBA" id="ARBA00022722"/>
    </source>
</evidence>
<keyword evidence="6" id="KW-1185">Reference proteome</keyword>
<keyword evidence="3" id="KW-0269">Exonuclease</keyword>
<sequence>MPYYVLFDTETTGNQEEDRVIQFGAMVVDQKGNVEAFDEFCSTDVEIKIEAMEVHNITPNLLEGKSKANETSFFKKLEELNSPENYLIAHNISFDMAMIEKEGFVNAYQVIDTLRCAKHLFPQMPYHRLQYLRYALELYKTEEKEAAKHNITIKAHDAIGDVLVMKLFLSKLVSKCREIYPDYNPMEKLVTLTKTPVFIKTFKFGKYKNRDIAEVANEDPGYLNWMRTNLELDEDMKYSLDKVLG</sequence>
<dbReference type="CDD" id="cd06127">
    <property type="entry name" value="DEDDh"/>
    <property type="match status" value="1"/>
</dbReference>
<evidence type="ECO:0000313" key="5">
    <source>
        <dbReference type="EMBL" id="RXK03420.1"/>
    </source>
</evidence>
<organism evidence="5 6">
    <name type="scientific">Halarcobacter ebronensis</name>
    <dbReference type="NCBI Taxonomy" id="1462615"/>
    <lineage>
        <taxon>Bacteria</taxon>
        <taxon>Pseudomonadati</taxon>
        <taxon>Campylobacterota</taxon>
        <taxon>Epsilonproteobacteria</taxon>
        <taxon>Campylobacterales</taxon>
        <taxon>Arcobacteraceae</taxon>
        <taxon>Halarcobacter</taxon>
    </lineage>
</organism>
<dbReference type="AlphaFoldDB" id="A0A4Q1ARM4"/>
<dbReference type="Gene3D" id="3.30.420.10">
    <property type="entry name" value="Ribonuclease H-like superfamily/Ribonuclease H"/>
    <property type="match status" value="1"/>
</dbReference>
<dbReference type="InterPro" id="IPR013520">
    <property type="entry name" value="Ribonucl_H"/>
</dbReference>
<dbReference type="Pfam" id="PF20600">
    <property type="entry name" value="ExoX-like_C"/>
    <property type="match status" value="1"/>
</dbReference>
<dbReference type="GO" id="GO:0008408">
    <property type="term" value="F:3'-5' exonuclease activity"/>
    <property type="evidence" value="ECO:0007669"/>
    <property type="project" value="TreeGrafter"/>
</dbReference>
<dbReference type="SUPFAM" id="SSF53098">
    <property type="entry name" value="Ribonuclease H-like"/>
    <property type="match status" value="1"/>
</dbReference>
<proteinExistence type="predicted"/>
<keyword evidence="1" id="KW-0540">Nuclease</keyword>
<dbReference type="SMART" id="SM00479">
    <property type="entry name" value="EXOIII"/>
    <property type="match status" value="1"/>
</dbReference>